<feature type="coiled-coil region" evidence="7">
    <location>
        <begin position="253"/>
        <end position="280"/>
    </location>
</feature>
<feature type="transmembrane region" description="Helical" evidence="8">
    <location>
        <begin position="476"/>
        <end position="494"/>
    </location>
</feature>
<dbReference type="SUPFAM" id="SSF56024">
    <property type="entry name" value="Phospholipase D/nuclease"/>
    <property type="match status" value="1"/>
</dbReference>
<comment type="similarity">
    <text evidence="2">Belongs to the phospholipase D family.</text>
</comment>
<keyword evidence="8" id="KW-1133">Transmembrane helix</keyword>
<keyword evidence="11" id="KW-1185">Reference proteome</keyword>
<dbReference type="InterPro" id="IPR051406">
    <property type="entry name" value="PLD_domain"/>
</dbReference>
<dbReference type="AlphaFoldDB" id="A0A1G8A6C9"/>
<evidence type="ECO:0000259" key="9">
    <source>
        <dbReference type="Pfam" id="PF13091"/>
    </source>
</evidence>
<feature type="domain" description="Phospholipase D-like" evidence="9">
    <location>
        <begin position="21"/>
        <end position="142"/>
    </location>
</feature>
<keyword evidence="8" id="KW-0812">Transmembrane</keyword>
<evidence type="ECO:0000256" key="7">
    <source>
        <dbReference type="SAM" id="Coils"/>
    </source>
</evidence>
<feature type="coiled-coil region" evidence="7">
    <location>
        <begin position="517"/>
        <end position="558"/>
    </location>
</feature>
<gene>
    <name evidence="10" type="ORF">SAMN05192573_107106</name>
</gene>
<keyword evidence="8" id="KW-0472">Membrane</keyword>
<evidence type="ECO:0000256" key="4">
    <source>
        <dbReference type="ARBA" id="ARBA00022801"/>
    </source>
</evidence>
<comment type="catalytic activity">
    <reaction evidence="1">
        <text>a 1,2-diacyl-sn-glycero-3-phosphocholine + H2O = a 1,2-diacyl-sn-glycero-3-phosphate + choline + H(+)</text>
        <dbReference type="Rhea" id="RHEA:14445"/>
        <dbReference type="ChEBI" id="CHEBI:15354"/>
        <dbReference type="ChEBI" id="CHEBI:15377"/>
        <dbReference type="ChEBI" id="CHEBI:15378"/>
        <dbReference type="ChEBI" id="CHEBI:57643"/>
        <dbReference type="ChEBI" id="CHEBI:58608"/>
        <dbReference type="EC" id="3.1.4.4"/>
    </reaction>
</comment>
<dbReference type="STRING" id="551996.SAMN05192573_107106"/>
<dbReference type="GO" id="GO:0004630">
    <property type="term" value="F:phospholipase D activity"/>
    <property type="evidence" value="ECO:0007669"/>
    <property type="project" value="UniProtKB-EC"/>
</dbReference>
<dbReference type="PANTHER" id="PTHR43856">
    <property type="entry name" value="CARDIOLIPIN HYDROLASE"/>
    <property type="match status" value="1"/>
</dbReference>
<sequence>MELIDQQVINDNKDIYARIQTELLKAEFEILIATAWFTDEDLFNILVNKLAEGIHLEIIVADNQENEKLDFSLLSSKGAIVHKIKNIGYGIMNQKFCVIDKRIALHGSYNWTVNARKNNHESIISTNHQETIASLIENFEAIKKRIEAVKGETADGRSPVAKNERPKGIPIEVPAKVGAEFEKVLDSMIAAEVGSFDRRLLREQGYERCSANNGDHQVLHKAFDTLYSVFINDIDVIDDKKKRLLTKIEEHRVKNLDLLAKNCELQIDFLQREHEITKSNLETRRTGLEVEADVALKNIDDLKLIKIPFLENKNAELDQQIKLSEREFIKPSFKWFDFIPTAIFNLTLLVYLIVFYSSAAYILLFSVADAREAEAQGMPIAAAQIFNPDAMGRALHKSGTAPLFIFLFVIIPLAFAVIDRFLTNKWAVIAGFIFGIILLDGAVAFKVTQAVYEVNFARGNVTEAWRNGMAFKDTNFYLVFVFGAFGLFLFKLAFKKLMGIFEDRNPDISMQRNQLLIAHLREEINLNGEKIMQLKEDVSALEKKIIQFKADIKLSENELAGLPVVLNQNLQKKKSQLITDNNIIDQIAAIYTVHIQSDNLPISVDALKDRINVFLEGWNDFLFNEYAIAKASLKTSEAAGVALAWQNEKLNMNKLDKRVKLNTGE</sequence>
<proteinExistence type="inferred from homology"/>
<dbReference type="GO" id="GO:0016891">
    <property type="term" value="F:RNA endonuclease activity producing 5'-phosphomonoesters, hydrolytic mechanism"/>
    <property type="evidence" value="ECO:0007669"/>
    <property type="project" value="TreeGrafter"/>
</dbReference>
<dbReference type="Proteomes" id="UP000199705">
    <property type="component" value="Unassembled WGS sequence"/>
</dbReference>
<dbReference type="RefSeq" id="WP_091168651.1">
    <property type="nucleotide sequence ID" value="NZ_FNCG01000007.1"/>
</dbReference>
<dbReference type="Pfam" id="PF13091">
    <property type="entry name" value="PLDc_2"/>
    <property type="match status" value="1"/>
</dbReference>
<keyword evidence="4" id="KW-0378">Hydrolase</keyword>
<evidence type="ECO:0000256" key="5">
    <source>
        <dbReference type="ARBA" id="ARBA00022963"/>
    </source>
</evidence>
<keyword evidence="5" id="KW-0442">Lipid degradation</keyword>
<dbReference type="GO" id="GO:0016042">
    <property type="term" value="P:lipid catabolic process"/>
    <property type="evidence" value="ECO:0007669"/>
    <property type="project" value="UniProtKB-KW"/>
</dbReference>
<evidence type="ECO:0000313" key="11">
    <source>
        <dbReference type="Proteomes" id="UP000199705"/>
    </source>
</evidence>
<dbReference type="EC" id="3.1.4.4" evidence="3"/>
<dbReference type="EMBL" id="FNCG01000007">
    <property type="protein sequence ID" value="SDH16489.1"/>
    <property type="molecule type" value="Genomic_DNA"/>
</dbReference>
<dbReference type="PANTHER" id="PTHR43856:SF1">
    <property type="entry name" value="MITOCHONDRIAL CARDIOLIPIN HYDROLASE"/>
    <property type="match status" value="1"/>
</dbReference>
<evidence type="ECO:0000256" key="8">
    <source>
        <dbReference type="SAM" id="Phobius"/>
    </source>
</evidence>
<evidence type="ECO:0000256" key="3">
    <source>
        <dbReference type="ARBA" id="ARBA00012027"/>
    </source>
</evidence>
<accession>A0A1G8A6C9</accession>
<evidence type="ECO:0000256" key="6">
    <source>
        <dbReference type="ARBA" id="ARBA00023098"/>
    </source>
</evidence>
<reference evidence="11" key="1">
    <citation type="submission" date="2016-10" db="EMBL/GenBank/DDBJ databases">
        <authorList>
            <person name="Varghese N."/>
            <person name="Submissions S."/>
        </authorList>
    </citation>
    <scope>NUCLEOTIDE SEQUENCE [LARGE SCALE GENOMIC DNA]</scope>
    <source>
        <strain evidence="11">Gh-67</strain>
    </source>
</reference>
<name>A0A1G8A6C9_9SPHI</name>
<feature type="transmembrane region" description="Helical" evidence="8">
    <location>
        <begin position="342"/>
        <end position="364"/>
    </location>
</feature>
<keyword evidence="7" id="KW-0175">Coiled coil</keyword>
<evidence type="ECO:0000256" key="1">
    <source>
        <dbReference type="ARBA" id="ARBA00000798"/>
    </source>
</evidence>
<keyword evidence="6" id="KW-0443">Lipid metabolism</keyword>
<protein>
    <recommendedName>
        <fullName evidence="3">phospholipase D</fullName>
        <ecNumber evidence="3">3.1.4.4</ecNumber>
    </recommendedName>
</protein>
<feature type="transmembrane region" description="Helical" evidence="8">
    <location>
        <begin position="426"/>
        <end position="445"/>
    </location>
</feature>
<feature type="transmembrane region" description="Helical" evidence="8">
    <location>
        <begin position="401"/>
        <end position="419"/>
    </location>
</feature>
<evidence type="ECO:0000313" key="10">
    <source>
        <dbReference type="EMBL" id="SDH16489.1"/>
    </source>
</evidence>
<evidence type="ECO:0000256" key="2">
    <source>
        <dbReference type="ARBA" id="ARBA00008664"/>
    </source>
</evidence>
<organism evidence="10 11">
    <name type="scientific">Mucilaginibacter gossypii</name>
    <dbReference type="NCBI Taxonomy" id="551996"/>
    <lineage>
        <taxon>Bacteria</taxon>
        <taxon>Pseudomonadati</taxon>
        <taxon>Bacteroidota</taxon>
        <taxon>Sphingobacteriia</taxon>
        <taxon>Sphingobacteriales</taxon>
        <taxon>Sphingobacteriaceae</taxon>
        <taxon>Mucilaginibacter</taxon>
    </lineage>
</organism>
<dbReference type="InterPro" id="IPR025202">
    <property type="entry name" value="PLD-like_dom"/>
</dbReference>
<dbReference type="Gene3D" id="3.30.870.10">
    <property type="entry name" value="Endonuclease Chain A"/>
    <property type="match status" value="1"/>
</dbReference>